<reference evidence="1" key="1">
    <citation type="thesis" date="2020" institute="ProQuest LLC" country="789 East Eisenhower Parkway, Ann Arbor, MI, USA">
        <title>Comparative Genomics and Chromosome Evolution.</title>
        <authorList>
            <person name="Mudd A.B."/>
        </authorList>
    </citation>
    <scope>NUCLEOTIDE SEQUENCE</scope>
    <source>
        <strain evidence="1">237g6f4</strain>
        <tissue evidence="1">Blood</tissue>
    </source>
</reference>
<evidence type="ECO:0000313" key="2">
    <source>
        <dbReference type="Proteomes" id="UP000824782"/>
    </source>
</evidence>
<accession>A0AAV7AY89</accession>
<dbReference type="AlphaFoldDB" id="A0AAV7AY89"/>
<protein>
    <submittedName>
        <fullName evidence="1">Uncharacterized protein</fullName>
    </submittedName>
</protein>
<proteinExistence type="predicted"/>
<keyword evidence="2" id="KW-1185">Reference proteome</keyword>
<evidence type="ECO:0000313" key="1">
    <source>
        <dbReference type="EMBL" id="KAG8566524.1"/>
    </source>
</evidence>
<dbReference type="Proteomes" id="UP000824782">
    <property type="component" value="Unassembled WGS sequence"/>
</dbReference>
<comment type="caution">
    <text evidence="1">The sequence shown here is derived from an EMBL/GenBank/DDBJ whole genome shotgun (WGS) entry which is preliminary data.</text>
</comment>
<name>A0AAV7AY89_ENGPU</name>
<sequence>MLFLLYTPIQVHCIRLSPSATEAVNTKSSLLYSWRPLQAVIPYSLHLQYPLSLLSQKPVFSVDNPFITLITKAP</sequence>
<gene>
    <name evidence="1" type="ORF">GDO81_013281</name>
</gene>
<dbReference type="EMBL" id="WNYA01000006">
    <property type="protein sequence ID" value="KAG8566524.1"/>
    <property type="molecule type" value="Genomic_DNA"/>
</dbReference>
<organism evidence="1 2">
    <name type="scientific">Engystomops pustulosus</name>
    <name type="common">Tungara frog</name>
    <name type="synonym">Physalaemus pustulosus</name>
    <dbReference type="NCBI Taxonomy" id="76066"/>
    <lineage>
        <taxon>Eukaryota</taxon>
        <taxon>Metazoa</taxon>
        <taxon>Chordata</taxon>
        <taxon>Craniata</taxon>
        <taxon>Vertebrata</taxon>
        <taxon>Euteleostomi</taxon>
        <taxon>Amphibia</taxon>
        <taxon>Batrachia</taxon>
        <taxon>Anura</taxon>
        <taxon>Neobatrachia</taxon>
        <taxon>Hyloidea</taxon>
        <taxon>Leptodactylidae</taxon>
        <taxon>Leiuperinae</taxon>
        <taxon>Engystomops</taxon>
    </lineage>
</organism>